<dbReference type="InterPro" id="IPR011990">
    <property type="entry name" value="TPR-like_helical_dom_sf"/>
</dbReference>
<dbReference type="GO" id="GO:0045048">
    <property type="term" value="P:protein insertion into ER membrane"/>
    <property type="evidence" value="ECO:0007669"/>
    <property type="project" value="InterPro"/>
</dbReference>
<dbReference type="ExpressionAtlas" id="A0A1D6FEM6">
    <property type="expression patterns" value="baseline and differential"/>
</dbReference>
<dbReference type="Pfam" id="PF04190">
    <property type="entry name" value="GET4"/>
    <property type="match status" value="1"/>
</dbReference>
<gene>
    <name evidence="3" type="ORF">ZEAMMB73_Zm00001d008662</name>
</gene>
<dbReference type="AlphaFoldDB" id="A0A1D6FEM6"/>
<accession>A0A1D6FEM6</accession>
<dbReference type="InterPro" id="IPR007317">
    <property type="entry name" value="GET4"/>
</dbReference>
<organism evidence="3">
    <name type="scientific">Zea mays</name>
    <name type="common">Maize</name>
    <dbReference type="NCBI Taxonomy" id="4577"/>
    <lineage>
        <taxon>Eukaryota</taxon>
        <taxon>Viridiplantae</taxon>
        <taxon>Streptophyta</taxon>
        <taxon>Embryophyta</taxon>
        <taxon>Tracheophyta</taxon>
        <taxon>Spermatophyta</taxon>
        <taxon>Magnoliopsida</taxon>
        <taxon>Liliopsida</taxon>
        <taxon>Poales</taxon>
        <taxon>Poaceae</taxon>
        <taxon>PACMAD clade</taxon>
        <taxon>Panicoideae</taxon>
        <taxon>Andropogonodae</taxon>
        <taxon>Andropogoneae</taxon>
        <taxon>Tripsacinae</taxon>
        <taxon>Zea</taxon>
    </lineage>
</organism>
<name>A0A1D6FEM6_MAIZE</name>
<proteinExistence type="inferred from homology"/>
<dbReference type="Gene3D" id="1.25.40.10">
    <property type="entry name" value="Tetratricopeptide repeat domain"/>
    <property type="match status" value="1"/>
</dbReference>
<evidence type="ECO:0000313" key="3">
    <source>
        <dbReference type="EMBL" id="AQK90400.1"/>
    </source>
</evidence>
<dbReference type="SMR" id="A0A1D6FEM6"/>
<reference evidence="3" key="1">
    <citation type="submission" date="2015-12" db="EMBL/GenBank/DDBJ databases">
        <title>Update maize B73 reference genome by single molecule sequencing technologies.</title>
        <authorList>
            <consortium name="Maize Genome Sequencing Project"/>
            <person name="Ware D."/>
        </authorList>
    </citation>
    <scope>NUCLEOTIDE SEQUENCE</scope>
    <source>
        <tissue evidence="3">Seedling</tissue>
    </source>
</reference>
<feature type="compositionally biased region" description="Low complexity" evidence="2">
    <location>
        <begin position="1"/>
        <end position="10"/>
    </location>
</feature>
<dbReference type="STRING" id="4577.A0A1D6FEM6"/>
<comment type="similarity">
    <text evidence="1">Belongs to the GET4 family.</text>
</comment>
<feature type="region of interest" description="Disordered" evidence="2">
    <location>
        <begin position="1"/>
        <end position="20"/>
    </location>
</feature>
<evidence type="ECO:0000256" key="2">
    <source>
        <dbReference type="SAM" id="MobiDB-lite"/>
    </source>
</evidence>
<dbReference type="InParanoid" id="A0A1D6FEM6"/>
<sequence length="135" mass="14962">MSRSLSMRGSMRARRDLPPPEKTIERLESMVDGGNFYEAQQMYKSTSARYIAAQKYSEALDILQSGALVQLKHGQVTCGGELAVLFVDTLITGELPYSEQIFDDYDDEGHQLSEAISAAKVRAESCSSFMKAAIR</sequence>
<evidence type="ECO:0008006" key="4">
    <source>
        <dbReference type="Google" id="ProtNLM"/>
    </source>
</evidence>
<evidence type="ECO:0000256" key="1">
    <source>
        <dbReference type="ARBA" id="ARBA00005351"/>
    </source>
</evidence>
<dbReference type="EMBL" id="CM000784">
    <property type="protein sequence ID" value="AQK90400.1"/>
    <property type="molecule type" value="Genomic_DNA"/>
</dbReference>
<dbReference type="PANTHER" id="PTHR12875">
    <property type="entry name" value="GOLGI TO ER TRAFFIC PROTEIN 4 HOMOLOG"/>
    <property type="match status" value="1"/>
</dbReference>
<dbReference type="PANTHER" id="PTHR12875:SF0">
    <property type="entry name" value="GOLGI TO ER TRAFFIC PROTEIN 4 HOMOLOG"/>
    <property type="match status" value="1"/>
</dbReference>
<protein>
    <recommendedName>
        <fullName evidence="4">Golgi to ER traffic protein 4</fullName>
    </recommendedName>
</protein>